<accession>A0AB74UDP5</accession>
<feature type="region of interest" description="Disordered" evidence="1">
    <location>
        <begin position="57"/>
        <end position="76"/>
    </location>
</feature>
<dbReference type="RefSeq" id="WP_353979696.1">
    <property type="nucleotide sequence ID" value="NZ_CP159578.1"/>
</dbReference>
<proteinExistence type="predicted"/>
<evidence type="ECO:0000256" key="1">
    <source>
        <dbReference type="SAM" id="MobiDB-lite"/>
    </source>
</evidence>
<dbReference type="EMBL" id="CP159578">
    <property type="protein sequence ID" value="XCJ78726.1"/>
    <property type="molecule type" value="Genomic_DNA"/>
</dbReference>
<reference evidence="2" key="1">
    <citation type="submission" date="2024-06" db="EMBL/GenBank/DDBJ databases">
        <title>Complete genome of Salinicola endophyticus HNIBRBA4755.</title>
        <authorList>
            <person name="Shin S.Y."/>
            <person name="Kang H."/>
            <person name="Song J."/>
        </authorList>
    </citation>
    <scope>NUCLEOTIDE SEQUENCE</scope>
    <source>
        <strain evidence="2">HNIBRBA4755</strain>
    </source>
</reference>
<evidence type="ECO:0000313" key="2">
    <source>
        <dbReference type="EMBL" id="XCJ78726.1"/>
    </source>
</evidence>
<dbReference type="AlphaFoldDB" id="A0AB74UDP5"/>
<gene>
    <name evidence="2" type="ORF">ABV408_14955</name>
</gene>
<name>A0AB74UDP5_9GAMM</name>
<protein>
    <submittedName>
        <fullName evidence="2">Uncharacterized protein</fullName>
    </submittedName>
</protein>
<organism evidence="2">
    <name type="scientific">Salinicola endophyticus</name>
    <dbReference type="NCBI Taxonomy" id="1949083"/>
    <lineage>
        <taxon>Bacteria</taxon>
        <taxon>Pseudomonadati</taxon>
        <taxon>Pseudomonadota</taxon>
        <taxon>Gammaproteobacteria</taxon>
        <taxon>Oceanospirillales</taxon>
        <taxon>Halomonadaceae</taxon>
        <taxon>Salinicola</taxon>
    </lineage>
</organism>
<sequence>MSGFPRCLSITVLTARAPDETGSAEHGKRLTLTDYLIARAALVARMADFHRRFELLVTPTPTPTPPLAAQTGKRTA</sequence>